<gene>
    <name evidence="1" type="ORF">TKK_006403</name>
</gene>
<proteinExistence type="predicted"/>
<evidence type="ECO:0000313" key="1">
    <source>
        <dbReference type="EMBL" id="KAL3400563.1"/>
    </source>
</evidence>
<name>A0ABD2X6P1_9HYME</name>
<evidence type="ECO:0000313" key="2">
    <source>
        <dbReference type="Proteomes" id="UP001627154"/>
    </source>
</evidence>
<dbReference type="EMBL" id="JBJJXI010000051">
    <property type="protein sequence ID" value="KAL3400563.1"/>
    <property type="molecule type" value="Genomic_DNA"/>
</dbReference>
<comment type="caution">
    <text evidence="1">The sequence shown here is derived from an EMBL/GenBank/DDBJ whole genome shotgun (WGS) entry which is preliminary data.</text>
</comment>
<dbReference type="AlphaFoldDB" id="A0ABD2X6P1"/>
<organism evidence="1 2">
    <name type="scientific">Trichogramma kaykai</name>
    <dbReference type="NCBI Taxonomy" id="54128"/>
    <lineage>
        <taxon>Eukaryota</taxon>
        <taxon>Metazoa</taxon>
        <taxon>Ecdysozoa</taxon>
        <taxon>Arthropoda</taxon>
        <taxon>Hexapoda</taxon>
        <taxon>Insecta</taxon>
        <taxon>Pterygota</taxon>
        <taxon>Neoptera</taxon>
        <taxon>Endopterygota</taxon>
        <taxon>Hymenoptera</taxon>
        <taxon>Apocrita</taxon>
        <taxon>Proctotrupomorpha</taxon>
        <taxon>Chalcidoidea</taxon>
        <taxon>Trichogrammatidae</taxon>
        <taxon>Trichogramma</taxon>
    </lineage>
</organism>
<dbReference type="Proteomes" id="UP001627154">
    <property type="component" value="Unassembled WGS sequence"/>
</dbReference>
<keyword evidence="2" id="KW-1185">Reference proteome</keyword>
<accession>A0ABD2X6P1</accession>
<sequence length="179" mass="20473">MFTHIYFICSSDHVVVLGHASSFFELYRKTLQYTQLITLSIVERPRVIQAAKHASSARPRASGQNSLYTQATTHDSGIIARSRARDLNNACAKESVAYARRTRMIDICDLLWYATVAGRSASSFRPFFINLYGALLCERRTVLLGGRVGKYQGGDSARDHHWERHHRAARSEYKRYHHQ</sequence>
<reference evidence="1 2" key="1">
    <citation type="journal article" date="2024" name="bioRxiv">
        <title>A reference genome for Trichogramma kaykai: A tiny desert-dwelling parasitoid wasp with competing sex-ratio distorters.</title>
        <authorList>
            <person name="Culotta J."/>
            <person name="Lindsey A.R."/>
        </authorList>
    </citation>
    <scope>NUCLEOTIDE SEQUENCE [LARGE SCALE GENOMIC DNA]</scope>
    <source>
        <strain evidence="1 2">KSX58</strain>
    </source>
</reference>
<protein>
    <submittedName>
        <fullName evidence="1">Uncharacterized protein</fullName>
    </submittedName>
</protein>